<protein>
    <recommendedName>
        <fullName evidence="1">Anaphase-promoting complex subunit 5 domain-containing protein</fullName>
    </recommendedName>
</protein>
<reference evidence="2 3" key="1">
    <citation type="submission" date="2024-09" db="EMBL/GenBank/DDBJ databases">
        <authorList>
            <person name="Sun Q."/>
            <person name="Mori K."/>
        </authorList>
    </citation>
    <scope>NUCLEOTIDE SEQUENCE [LARGE SCALE GENOMIC DNA]</scope>
    <source>
        <strain evidence="2 3">TBRC 3947</strain>
    </source>
</reference>
<keyword evidence="3" id="KW-1185">Reference proteome</keyword>
<name>A0ABV6MC96_9ACTN</name>
<evidence type="ECO:0000259" key="1">
    <source>
        <dbReference type="Pfam" id="PF12862"/>
    </source>
</evidence>
<organism evidence="2 3">
    <name type="scientific">Phytohabitans kaempferiae</name>
    <dbReference type="NCBI Taxonomy" id="1620943"/>
    <lineage>
        <taxon>Bacteria</taxon>
        <taxon>Bacillati</taxon>
        <taxon>Actinomycetota</taxon>
        <taxon>Actinomycetes</taxon>
        <taxon>Micromonosporales</taxon>
        <taxon>Micromonosporaceae</taxon>
    </lineage>
</organism>
<proteinExistence type="predicted"/>
<dbReference type="Proteomes" id="UP001589867">
    <property type="component" value="Unassembled WGS sequence"/>
</dbReference>
<accession>A0ABV6MC96</accession>
<evidence type="ECO:0000313" key="3">
    <source>
        <dbReference type="Proteomes" id="UP001589867"/>
    </source>
</evidence>
<dbReference type="InterPro" id="IPR011990">
    <property type="entry name" value="TPR-like_helical_dom_sf"/>
</dbReference>
<evidence type="ECO:0000313" key="2">
    <source>
        <dbReference type="EMBL" id="MFC0532361.1"/>
    </source>
</evidence>
<feature type="domain" description="Anaphase-promoting complex subunit 5" evidence="1">
    <location>
        <begin position="187"/>
        <end position="223"/>
    </location>
</feature>
<feature type="domain" description="Anaphase-promoting complex subunit 5" evidence="1">
    <location>
        <begin position="59"/>
        <end position="106"/>
    </location>
</feature>
<dbReference type="Pfam" id="PF12862">
    <property type="entry name" value="ANAPC5"/>
    <property type="match status" value="3"/>
</dbReference>
<dbReference type="RefSeq" id="WP_377258272.1">
    <property type="nucleotide sequence ID" value="NZ_JBHLUH010000070.1"/>
</dbReference>
<comment type="caution">
    <text evidence="2">The sequence shown here is derived from an EMBL/GenBank/DDBJ whole genome shotgun (WGS) entry which is preliminary data.</text>
</comment>
<sequence length="299" mass="32301">MRSRCCAAPGRSSPSICGALSWFWYRTGQIGEGLRWTSRCLAAVRGGRSAELWRAKSRALFGVGGLNYLIGRHAEAVAAMRESRRFAREAGDAEALTTSTTYLAYFLGLAGDLGAGLPLADEAVRLAASRPVPWARAESLMVRGHLSRASGDPRRARAELDEACRLARESGHAWAEISSGWIAGKVSVDLGEPERAMEQLLDVVRLADPRHDLTSLLVVLHTLAGAMARAGRADGTAAVLGLVEAWGEPIGYFPERMDPVDSPTNTAVVRAALPPERFEAQRARGRELTRDGLMRLLEA</sequence>
<dbReference type="Gene3D" id="1.25.40.10">
    <property type="entry name" value="Tetratricopeptide repeat domain"/>
    <property type="match status" value="1"/>
</dbReference>
<dbReference type="InterPro" id="IPR026000">
    <property type="entry name" value="Apc5_dom"/>
</dbReference>
<gene>
    <name evidence="2" type="ORF">ACFFIA_32420</name>
</gene>
<feature type="domain" description="Anaphase-promoting complex subunit 5" evidence="1">
    <location>
        <begin position="141"/>
        <end position="171"/>
    </location>
</feature>
<dbReference type="SUPFAM" id="SSF48452">
    <property type="entry name" value="TPR-like"/>
    <property type="match status" value="1"/>
</dbReference>
<dbReference type="EMBL" id="JBHLUH010000070">
    <property type="protein sequence ID" value="MFC0532361.1"/>
    <property type="molecule type" value="Genomic_DNA"/>
</dbReference>